<protein>
    <recommendedName>
        <fullName evidence="3">Conjugal transfer protein</fullName>
    </recommendedName>
</protein>
<evidence type="ECO:0000256" key="1">
    <source>
        <dbReference type="SAM" id="Phobius"/>
    </source>
</evidence>
<reference evidence="2" key="1">
    <citation type="submission" date="2018-03" db="EMBL/GenBank/DDBJ databases">
        <title>Tn1546-ermB-carrying plasmid.</title>
        <authorList>
            <person name="Wan TW."/>
        </authorList>
    </citation>
    <scope>NUCLEOTIDE SEQUENCE</scope>
    <source>
        <strain evidence="2">NTUH_3874</strain>
        <plasmid evidence="2">pNTUH_3874</plasmid>
    </source>
</reference>
<keyword evidence="1" id="KW-0472">Membrane</keyword>
<proteinExistence type="predicted"/>
<name>A0A6F8P0S8_STAAU</name>
<organism evidence="2">
    <name type="scientific">Staphylococcus aureus</name>
    <dbReference type="NCBI Taxonomy" id="1280"/>
    <lineage>
        <taxon>Bacteria</taxon>
        <taxon>Bacillati</taxon>
        <taxon>Bacillota</taxon>
        <taxon>Bacilli</taxon>
        <taxon>Bacillales</taxon>
        <taxon>Staphylococcaceae</taxon>
        <taxon>Staphylococcus</taxon>
    </lineage>
</organism>
<dbReference type="AlphaFoldDB" id="A0A6F8P0S8"/>
<keyword evidence="1" id="KW-1133">Transmembrane helix</keyword>
<evidence type="ECO:0008006" key="3">
    <source>
        <dbReference type="Google" id="ProtNLM"/>
    </source>
</evidence>
<keyword evidence="2" id="KW-0614">Plasmid</keyword>
<feature type="transmembrane region" description="Helical" evidence="1">
    <location>
        <begin position="60"/>
        <end position="80"/>
    </location>
</feature>
<dbReference type="RefSeq" id="WP_031837604.1">
    <property type="nucleotide sequence ID" value="NZ_CP118811.1"/>
</dbReference>
<accession>A0A6F8P0S8</accession>
<sequence length="121" mass="13779">MESKKGKKFIFPENVNSGYGVWKGITLGYFLINILPTILIGIIIVFLIPPNQLFPAPYNYIVGITKAVIVIIGVVIRLAFITSSPVSSRPNITYSRHKKLVKDYKKRQKLLYMKKKSERGH</sequence>
<geneLocation type="plasmid" evidence="2">
    <name>pNTUH_3874</name>
</geneLocation>
<feature type="transmembrane region" description="Helical" evidence="1">
    <location>
        <begin position="21"/>
        <end position="48"/>
    </location>
</feature>
<keyword evidence="1" id="KW-0812">Transmembrane</keyword>
<dbReference type="EMBL" id="LC377538">
    <property type="protein sequence ID" value="BBD49680.1"/>
    <property type="molecule type" value="Genomic_DNA"/>
</dbReference>
<evidence type="ECO:0000313" key="2">
    <source>
        <dbReference type="EMBL" id="BBD49680.1"/>
    </source>
</evidence>